<dbReference type="InterPro" id="IPR007820">
    <property type="entry name" value="AbrB_fam"/>
</dbReference>
<evidence type="ECO:0000313" key="3">
    <source>
        <dbReference type="Proteomes" id="UP001220962"/>
    </source>
</evidence>
<dbReference type="InterPro" id="IPR017516">
    <property type="entry name" value="AbrB_dup"/>
</dbReference>
<feature type="transmembrane region" description="Helical" evidence="1">
    <location>
        <begin position="88"/>
        <end position="111"/>
    </location>
</feature>
<evidence type="ECO:0000256" key="1">
    <source>
        <dbReference type="SAM" id="Phobius"/>
    </source>
</evidence>
<accession>A0AAX3N1G2</accession>
<dbReference type="PANTHER" id="PTHR38457:SF1">
    <property type="entry name" value="REGULATOR ABRB-RELATED"/>
    <property type="match status" value="1"/>
</dbReference>
<keyword evidence="1" id="KW-1133">Transmembrane helix</keyword>
<evidence type="ECO:0000313" key="2">
    <source>
        <dbReference type="EMBL" id="WDH83703.1"/>
    </source>
</evidence>
<dbReference type="EMBL" id="CP118101">
    <property type="protein sequence ID" value="WDH83703.1"/>
    <property type="molecule type" value="Genomic_DNA"/>
</dbReference>
<feature type="transmembrane region" description="Helical" evidence="1">
    <location>
        <begin position="143"/>
        <end position="168"/>
    </location>
</feature>
<dbReference type="PANTHER" id="PTHR38457">
    <property type="entry name" value="REGULATOR ABRB-RELATED"/>
    <property type="match status" value="1"/>
</dbReference>
<organism evidence="2 3">
    <name type="scientific">Paenibacillus urinalis</name>
    <dbReference type="NCBI Taxonomy" id="521520"/>
    <lineage>
        <taxon>Bacteria</taxon>
        <taxon>Bacillati</taxon>
        <taxon>Bacillota</taxon>
        <taxon>Bacilli</taxon>
        <taxon>Bacillales</taxon>
        <taxon>Paenibacillaceae</taxon>
        <taxon>Paenibacillus</taxon>
    </lineage>
</organism>
<sequence>MQGILRKHKAARLSLTLLTALLGGWVFDLLHIPLSWLLGPMVFVLIGSSKWGTHFEWNASLRNTGMIIVAYTMGLSFTLSALKEITRHLPTMLLMTVLLLLLCAGMAVILSRLTRTDFLTMLMGSIPGGLSQVVTLAEETKGVNVTIVTVMQVIRLFTIIVSVPALLFSPIIGQTHERSAGAGLSEGTAAIIGSGQSIILNYGLYAVVCMVCAWAAKQFKFPTAPLLGPMIGTALLQMTGLIGPILPTSVINGAQVLIGAYLGLLLKPGQFTQRFKILSLSITSSLLLVTGAAILSFLLSVFSSVSLPTALLSLAPGGMDQMSIMAHEIGADLSIVAVYQLFRLLFIFFAVPPVLRMVINYVHRRNRLVTEEQL</sequence>
<feature type="transmembrane region" description="Helical" evidence="1">
    <location>
        <begin position="277"/>
        <end position="302"/>
    </location>
</feature>
<dbReference type="NCBIfam" id="TIGR03082">
    <property type="entry name" value="Gneg_AbrB_dup"/>
    <property type="match status" value="2"/>
</dbReference>
<dbReference type="GO" id="GO:0010468">
    <property type="term" value="P:regulation of gene expression"/>
    <property type="evidence" value="ECO:0007669"/>
    <property type="project" value="InterPro"/>
</dbReference>
<dbReference type="Proteomes" id="UP001220962">
    <property type="component" value="Chromosome"/>
</dbReference>
<dbReference type="PIRSF" id="PIRSF038991">
    <property type="entry name" value="Protein_AbrB"/>
    <property type="match status" value="1"/>
</dbReference>
<keyword evidence="1" id="KW-0812">Transmembrane</keyword>
<feature type="transmembrane region" description="Helical" evidence="1">
    <location>
        <begin position="65"/>
        <end position="82"/>
    </location>
</feature>
<gene>
    <name evidence="2" type="ORF">PUW23_05605</name>
</gene>
<feature type="transmembrane region" description="Helical" evidence="1">
    <location>
        <begin position="341"/>
        <end position="359"/>
    </location>
</feature>
<keyword evidence="1" id="KW-0472">Membrane</keyword>
<protein>
    <submittedName>
        <fullName evidence="2">AbrB family transcriptional regulator</fullName>
    </submittedName>
</protein>
<proteinExistence type="predicted"/>
<dbReference type="RefSeq" id="WP_274359633.1">
    <property type="nucleotide sequence ID" value="NZ_CP118101.1"/>
</dbReference>
<dbReference type="Pfam" id="PF05145">
    <property type="entry name" value="AbrB"/>
    <property type="match status" value="1"/>
</dbReference>
<reference evidence="2" key="1">
    <citation type="submission" date="2023-02" db="EMBL/GenBank/DDBJ databases">
        <title>Pathogen: clinical or host-associated sample.</title>
        <authorList>
            <person name="Hergert J."/>
            <person name="Casey R."/>
            <person name="Wagner J."/>
            <person name="Young E.L."/>
            <person name="Oakeson K.F."/>
        </authorList>
    </citation>
    <scope>NUCLEOTIDE SEQUENCE</scope>
    <source>
        <strain evidence="2">2022CK-00830</strain>
    </source>
</reference>
<name>A0AAX3N1G2_9BACL</name>
<dbReference type="AlphaFoldDB" id="A0AAX3N1G2"/>
<feature type="transmembrane region" description="Helical" evidence="1">
    <location>
        <begin position="198"/>
        <end position="216"/>
    </location>
</feature>
<feature type="transmembrane region" description="Helical" evidence="1">
    <location>
        <begin position="236"/>
        <end position="265"/>
    </location>
</feature>
<dbReference type="GO" id="GO:0016020">
    <property type="term" value="C:membrane"/>
    <property type="evidence" value="ECO:0007669"/>
    <property type="project" value="InterPro"/>
</dbReference>